<keyword evidence="2" id="KW-1185">Reference proteome</keyword>
<reference evidence="1" key="1">
    <citation type="submission" date="2020-11" db="EMBL/GenBank/DDBJ databases">
        <authorList>
            <consortium name="DOE Joint Genome Institute"/>
            <person name="Ahrendt S."/>
            <person name="Riley R."/>
            <person name="Andreopoulos W."/>
            <person name="Labutti K."/>
            <person name="Pangilinan J."/>
            <person name="Ruiz-Duenas F.J."/>
            <person name="Barrasa J.M."/>
            <person name="Sanchez-Garcia M."/>
            <person name="Camarero S."/>
            <person name="Miyauchi S."/>
            <person name="Serrano A."/>
            <person name="Linde D."/>
            <person name="Babiker R."/>
            <person name="Drula E."/>
            <person name="Ayuso-Fernandez I."/>
            <person name="Pacheco R."/>
            <person name="Padilla G."/>
            <person name="Ferreira P."/>
            <person name="Barriuso J."/>
            <person name="Kellner H."/>
            <person name="Castanera R."/>
            <person name="Alfaro M."/>
            <person name="Ramirez L."/>
            <person name="Pisabarro A.G."/>
            <person name="Kuo A."/>
            <person name="Tritt A."/>
            <person name="Lipzen A."/>
            <person name="He G."/>
            <person name="Yan M."/>
            <person name="Ng V."/>
            <person name="Cullen D."/>
            <person name="Martin F."/>
            <person name="Rosso M.-N."/>
            <person name="Henrissat B."/>
            <person name="Hibbett D."/>
            <person name="Martinez A.T."/>
            <person name="Grigoriev I.V."/>
        </authorList>
    </citation>
    <scope>NUCLEOTIDE SEQUENCE</scope>
    <source>
        <strain evidence="1">MF-IS2</strain>
    </source>
</reference>
<protein>
    <submittedName>
        <fullName evidence="1">Uncharacterized protein</fullName>
    </submittedName>
</protein>
<proteinExistence type="predicted"/>
<sequence length="109" mass="11831">MNPETAILGTTTGAGRTQVVVHANRGYKRPIEASHISAMNGPVEVTYKGAQINGLVKVEAKELKETGMVELRSGEVEGEDGRQWTHWVGSKAGSDRITVSSRGWVAMYF</sequence>
<name>A0A9P5XDU1_9AGAR</name>
<accession>A0A9P5XDU1</accession>
<dbReference type="OrthoDB" id="2991206at2759"/>
<dbReference type="EMBL" id="MU151138">
    <property type="protein sequence ID" value="KAF9449173.1"/>
    <property type="molecule type" value="Genomic_DNA"/>
</dbReference>
<evidence type="ECO:0000313" key="1">
    <source>
        <dbReference type="EMBL" id="KAF9449173.1"/>
    </source>
</evidence>
<evidence type="ECO:0000313" key="2">
    <source>
        <dbReference type="Proteomes" id="UP000807342"/>
    </source>
</evidence>
<dbReference type="AlphaFoldDB" id="A0A9P5XDU1"/>
<organism evidence="1 2">
    <name type="scientific">Macrolepiota fuliginosa MF-IS2</name>
    <dbReference type="NCBI Taxonomy" id="1400762"/>
    <lineage>
        <taxon>Eukaryota</taxon>
        <taxon>Fungi</taxon>
        <taxon>Dikarya</taxon>
        <taxon>Basidiomycota</taxon>
        <taxon>Agaricomycotina</taxon>
        <taxon>Agaricomycetes</taxon>
        <taxon>Agaricomycetidae</taxon>
        <taxon>Agaricales</taxon>
        <taxon>Agaricineae</taxon>
        <taxon>Agaricaceae</taxon>
        <taxon>Macrolepiota</taxon>
    </lineage>
</organism>
<gene>
    <name evidence="1" type="ORF">P691DRAFT_812858</name>
</gene>
<comment type="caution">
    <text evidence="1">The sequence shown here is derived from an EMBL/GenBank/DDBJ whole genome shotgun (WGS) entry which is preliminary data.</text>
</comment>
<dbReference type="Proteomes" id="UP000807342">
    <property type="component" value="Unassembled WGS sequence"/>
</dbReference>